<protein>
    <recommendedName>
        <fullName evidence="4">C2H2-type domain-containing protein</fullName>
    </recommendedName>
</protein>
<proteinExistence type="predicted"/>
<comment type="caution">
    <text evidence="2">The sequence shown here is derived from an EMBL/GenBank/DDBJ whole genome shotgun (WGS) entry which is preliminary data.</text>
</comment>
<gene>
    <name evidence="2" type="ORF">PLOB_00036015</name>
</gene>
<evidence type="ECO:0000313" key="3">
    <source>
        <dbReference type="Proteomes" id="UP001159405"/>
    </source>
</evidence>
<dbReference type="Proteomes" id="UP001159405">
    <property type="component" value="Unassembled WGS sequence"/>
</dbReference>
<dbReference type="PANTHER" id="PTHR33845">
    <property type="entry name" value="C2H2-TYPE DOMAIN-CONTAINING PROTEIN"/>
    <property type="match status" value="1"/>
</dbReference>
<sequence>QVNDTSTEEQTPKLFTCPVDGCVKCFQQYGSLEIHLQYGSCKLVPERENLFDKAKICYRDKLLHDRGIHPVLTSSTLPLPVGDIKPKGWALKVTKKATRFNEKQKKYLEEKFFLGQKTGHKVEAVTVAQEMRYAKDEAGSRRKFNPSSPEWLQRSETDRRRCLQHPQIAQSALHRVDK</sequence>
<dbReference type="EMBL" id="CALNXK010000051">
    <property type="protein sequence ID" value="CAH3132604.1"/>
    <property type="molecule type" value="Genomic_DNA"/>
</dbReference>
<feature type="region of interest" description="Disordered" evidence="1">
    <location>
        <begin position="137"/>
        <end position="159"/>
    </location>
</feature>
<keyword evidence="3" id="KW-1185">Reference proteome</keyword>
<evidence type="ECO:0000256" key="1">
    <source>
        <dbReference type="SAM" id="MobiDB-lite"/>
    </source>
</evidence>
<evidence type="ECO:0000313" key="2">
    <source>
        <dbReference type="EMBL" id="CAH3132604.1"/>
    </source>
</evidence>
<evidence type="ECO:0008006" key="4">
    <source>
        <dbReference type="Google" id="ProtNLM"/>
    </source>
</evidence>
<reference evidence="2 3" key="1">
    <citation type="submission" date="2022-05" db="EMBL/GenBank/DDBJ databases">
        <authorList>
            <consortium name="Genoscope - CEA"/>
            <person name="William W."/>
        </authorList>
    </citation>
    <scope>NUCLEOTIDE SEQUENCE [LARGE SCALE GENOMIC DNA]</scope>
</reference>
<accession>A0ABN8P524</accession>
<name>A0ABN8P524_9CNID</name>
<dbReference type="PANTHER" id="PTHR33845:SF1">
    <property type="entry name" value="C2H2-TYPE DOMAIN-CONTAINING PROTEIN"/>
    <property type="match status" value="1"/>
</dbReference>
<organism evidence="2 3">
    <name type="scientific">Porites lobata</name>
    <dbReference type="NCBI Taxonomy" id="104759"/>
    <lineage>
        <taxon>Eukaryota</taxon>
        <taxon>Metazoa</taxon>
        <taxon>Cnidaria</taxon>
        <taxon>Anthozoa</taxon>
        <taxon>Hexacorallia</taxon>
        <taxon>Scleractinia</taxon>
        <taxon>Fungiina</taxon>
        <taxon>Poritidae</taxon>
        <taxon>Porites</taxon>
    </lineage>
</organism>
<feature type="non-terminal residue" evidence="2">
    <location>
        <position position="1"/>
    </location>
</feature>